<dbReference type="SUPFAM" id="SSF82829">
    <property type="entry name" value="MesJ substrate recognition domain-like"/>
    <property type="match status" value="1"/>
</dbReference>
<keyword evidence="4 8" id="KW-0819">tRNA processing</keyword>
<comment type="function">
    <text evidence="8">Ligates lysine onto the cytidine present at position 34 of the AUA codon-specific tRNA(Ile) that contains the anticodon CAU, in an ATP-dependent manner. Cytidine is converted to lysidine, thus changing the amino acid specificity of the tRNA from methionine to isoleucine.</text>
</comment>
<dbReference type="HAMAP" id="MF_01161">
    <property type="entry name" value="tRNA_Ile_lys_synt"/>
    <property type="match status" value="1"/>
</dbReference>
<keyword evidence="6 8" id="KW-0067">ATP-binding</keyword>
<keyword evidence="3 8" id="KW-0436">Ligase</keyword>
<dbReference type="Gene3D" id="3.40.50.620">
    <property type="entry name" value="HUPs"/>
    <property type="match status" value="1"/>
</dbReference>
<dbReference type="NCBIfam" id="TIGR02433">
    <property type="entry name" value="lysidine_TilS_C"/>
    <property type="match status" value="1"/>
</dbReference>
<comment type="domain">
    <text evidence="8">The N-terminal region contains the highly conserved SGGXDS motif, predicted to be a P-loop motif involved in ATP binding.</text>
</comment>
<dbReference type="SMART" id="SM00977">
    <property type="entry name" value="TilS_C"/>
    <property type="match status" value="1"/>
</dbReference>
<evidence type="ECO:0000313" key="10">
    <source>
        <dbReference type="EMBL" id="ART78855.1"/>
    </source>
</evidence>
<dbReference type="PANTHER" id="PTHR43033">
    <property type="entry name" value="TRNA(ILE)-LYSIDINE SYNTHASE-RELATED"/>
    <property type="match status" value="1"/>
</dbReference>
<gene>
    <name evidence="8" type="primary">tilS</name>
    <name evidence="10" type="ORF">CBP12_00710</name>
</gene>
<evidence type="ECO:0000256" key="8">
    <source>
        <dbReference type="HAMAP-Rule" id="MF_01161"/>
    </source>
</evidence>
<dbReference type="OrthoDB" id="9807403at2"/>
<dbReference type="Pfam" id="PF01171">
    <property type="entry name" value="ATP_bind_3"/>
    <property type="match status" value="1"/>
</dbReference>
<sequence>MSLYSTFCRHMQGLTAQHTLLVAFSGGLDSTVLLALAARFAKERGIAIRALHIAHGLQDAAKAWPQHCKNVAALLDVECVMKEVHITLGPRISLEAAARDARYQALEQLMSEHDILLTGHHLDDQAETLLLALKRGAGIAGLAAMPERKPFGSQSQYQHWRPLLGCSRQSLEIYAKEQGLNWVEDPSNRNDEFDRNFLRNQILPRLLKQWPSFNHTVARSAELCGEQLQLAQELAELDFPSVKNNSGGLKIAGLQALSVARRHNVLRHWLQLHNVYPSRTQLDAIWQQVALARRDATPQVRLGAASILRYQGALYIPNATGKTQVLQELIPERWLDAGVGRLRLSWVEQGADLDGELSLSQLQLSFNIHGLRAQPQGRASSRALKKLWQEYAVPTWLRAHMPLLLIGNEQLVAVPGLFVSQDYAAKPNQAGWRLEWRAADTEANLV</sequence>
<comment type="similarity">
    <text evidence="8">Belongs to the tRNA(Ile)-lysidine synthase family.</text>
</comment>
<evidence type="ECO:0000256" key="4">
    <source>
        <dbReference type="ARBA" id="ARBA00022694"/>
    </source>
</evidence>
<dbReference type="SUPFAM" id="SSF52402">
    <property type="entry name" value="Adenine nucleotide alpha hydrolases-like"/>
    <property type="match status" value="1"/>
</dbReference>
<feature type="binding site" evidence="8">
    <location>
        <begin position="25"/>
        <end position="30"/>
    </location>
    <ligand>
        <name>ATP</name>
        <dbReference type="ChEBI" id="CHEBI:30616"/>
    </ligand>
</feature>
<dbReference type="RefSeq" id="WP_086962015.1">
    <property type="nucleotide sequence ID" value="NZ_CP021376.1"/>
</dbReference>
<keyword evidence="2 8" id="KW-0963">Cytoplasm</keyword>
<dbReference type="EC" id="6.3.4.19" evidence="8"/>
<dbReference type="InterPro" id="IPR011063">
    <property type="entry name" value="TilS/TtcA_N"/>
</dbReference>
<organism evidence="10 11">
    <name type="scientific">Oceanisphaera avium</name>
    <dbReference type="NCBI Taxonomy" id="1903694"/>
    <lineage>
        <taxon>Bacteria</taxon>
        <taxon>Pseudomonadati</taxon>
        <taxon>Pseudomonadota</taxon>
        <taxon>Gammaproteobacteria</taxon>
        <taxon>Aeromonadales</taxon>
        <taxon>Aeromonadaceae</taxon>
        <taxon>Oceanisphaera</taxon>
    </lineage>
</organism>
<keyword evidence="5 8" id="KW-0547">Nucleotide-binding</keyword>
<dbReference type="Proteomes" id="UP000243793">
    <property type="component" value="Chromosome"/>
</dbReference>
<dbReference type="InterPro" id="IPR015262">
    <property type="entry name" value="tRNA_Ile_lys_synt_subst-bd"/>
</dbReference>
<evidence type="ECO:0000256" key="3">
    <source>
        <dbReference type="ARBA" id="ARBA00022598"/>
    </source>
</evidence>
<evidence type="ECO:0000259" key="9">
    <source>
        <dbReference type="SMART" id="SM00977"/>
    </source>
</evidence>
<keyword evidence="11" id="KW-1185">Reference proteome</keyword>
<dbReference type="GO" id="GO:0005524">
    <property type="term" value="F:ATP binding"/>
    <property type="evidence" value="ECO:0007669"/>
    <property type="project" value="UniProtKB-UniRule"/>
</dbReference>
<evidence type="ECO:0000256" key="1">
    <source>
        <dbReference type="ARBA" id="ARBA00004496"/>
    </source>
</evidence>
<comment type="catalytic activity">
    <reaction evidence="7 8">
        <text>cytidine(34) in tRNA(Ile2) + L-lysine + ATP = lysidine(34) in tRNA(Ile2) + AMP + diphosphate + H(+)</text>
        <dbReference type="Rhea" id="RHEA:43744"/>
        <dbReference type="Rhea" id="RHEA-COMP:10625"/>
        <dbReference type="Rhea" id="RHEA-COMP:10670"/>
        <dbReference type="ChEBI" id="CHEBI:15378"/>
        <dbReference type="ChEBI" id="CHEBI:30616"/>
        <dbReference type="ChEBI" id="CHEBI:32551"/>
        <dbReference type="ChEBI" id="CHEBI:33019"/>
        <dbReference type="ChEBI" id="CHEBI:82748"/>
        <dbReference type="ChEBI" id="CHEBI:83665"/>
        <dbReference type="ChEBI" id="CHEBI:456215"/>
        <dbReference type="EC" id="6.3.4.19"/>
    </reaction>
</comment>
<dbReference type="PANTHER" id="PTHR43033:SF1">
    <property type="entry name" value="TRNA(ILE)-LYSIDINE SYNTHASE-RELATED"/>
    <property type="match status" value="1"/>
</dbReference>
<dbReference type="InterPro" id="IPR012094">
    <property type="entry name" value="tRNA_Ile_lys_synt"/>
</dbReference>
<protein>
    <recommendedName>
        <fullName evidence="8">tRNA(Ile)-lysidine synthase</fullName>
        <ecNumber evidence="8">6.3.4.19</ecNumber>
    </recommendedName>
    <alternativeName>
        <fullName evidence="8">tRNA(Ile)-2-lysyl-cytidine synthase</fullName>
    </alternativeName>
    <alternativeName>
        <fullName evidence="8">tRNA(Ile)-lysidine synthetase</fullName>
    </alternativeName>
</protein>
<evidence type="ECO:0000313" key="11">
    <source>
        <dbReference type="Proteomes" id="UP000243793"/>
    </source>
</evidence>
<dbReference type="Gene3D" id="1.20.59.20">
    <property type="match status" value="1"/>
</dbReference>
<dbReference type="GO" id="GO:0032267">
    <property type="term" value="F:tRNA(Ile)-lysidine synthase activity"/>
    <property type="evidence" value="ECO:0007669"/>
    <property type="project" value="UniProtKB-EC"/>
</dbReference>
<dbReference type="InterPro" id="IPR012795">
    <property type="entry name" value="tRNA_Ile_lys_synt_N"/>
</dbReference>
<dbReference type="SUPFAM" id="SSF56037">
    <property type="entry name" value="PheT/TilS domain"/>
    <property type="match status" value="1"/>
</dbReference>
<comment type="subcellular location">
    <subcellularLocation>
        <location evidence="1 8">Cytoplasm</location>
    </subcellularLocation>
</comment>
<dbReference type="AlphaFoldDB" id="A0A1Y0CVE7"/>
<accession>A0A1Y0CVE7</accession>
<feature type="domain" description="Lysidine-tRNA(Ile) synthetase C-terminal" evidence="9">
    <location>
        <begin position="362"/>
        <end position="436"/>
    </location>
</feature>
<proteinExistence type="inferred from homology"/>
<dbReference type="Pfam" id="PF11734">
    <property type="entry name" value="TilS_C"/>
    <property type="match status" value="1"/>
</dbReference>
<dbReference type="InterPro" id="IPR012796">
    <property type="entry name" value="Lysidine-tRNA-synth_C"/>
</dbReference>
<evidence type="ECO:0000256" key="5">
    <source>
        <dbReference type="ARBA" id="ARBA00022741"/>
    </source>
</evidence>
<dbReference type="GO" id="GO:0005737">
    <property type="term" value="C:cytoplasm"/>
    <property type="evidence" value="ECO:0007669"/>
    <property type="project" value="UniProtKB-SubCell"/>
</dbReference>
<dbReference type="GO" id="GO:0006400">
    <property type="term" value="P:tRNA modification"/>
    <property type="evidence" value="ECO:0007669"/>
    <property type="project" value="UniProtKB-UniRule"/>
</dbReference>
<dbReference type="InterPro" id="IPR014729">
    <property type="entry name" value="Rossmann-like_a/b/a_fold"/>
</dbReference>
<evidence type="ECO:0000256" key="2">
    <source>
        <dbReference type="ARBA" id="ARBA00022490"/>
    </source>
</evidence>
<dbReference type="NCBIfam" id="TIGR02432">
    <property type="entry name" value="lysidine_TilS_N"/>
    <property type="match status" value="1"/>
</dbReference>
<dbReference type="EMBL" id="CP021376">
    <property type="protein sequence ID" value="ART78855.1"/>
    <property type="molecule type" value="Genomic_DNA"/>
</dbReference>
<dbReference type="KEGG" id="ocm:CBP12_00710"/>
<reference evidence="11" key="1">
    <citation type="submission" date="2017-05" db="EMBL/GenBank/DDBJ databases">
        <authorList>
            <person name="Sung H."/>
        </authorList>
    </citation>
    <scope>NUCLEOTIDE SEQUENCE [LARGE SCALE GENOMIC DNA]</scope>
    <source>
        <strain evidence="11">AMac2203</strain>
    </source>
</reference>
<evidence type="ECO:0000256" key="7">
    <source>
        <dbReference type="ARBA" id="ARBA00048539"/>
    </source>
</evidence>
<name>A0A1Y0CVE7_9GAMM</name>
<dbReference type="Pfam" id="PF09179">
    <property type="entry name" value="TilS"/>
    <property type="match status" value="1"/>
</dbReference>
<evidence type="ECO:0000256" key="6">
    <source>
        <dbReference type="ARBA" id="ARBA00022840"/>
    </source>
</evidence>
<dbReference type="CDD" id="cd01992">
    <property type="entry name" value="TilS_N"/>
    <property type="match status" value="1"/>
</dbReference>